<feature type="compositionally biased region" description="Low complexity" evidence="4">
    <location>
        <begin position="408"/>
        <end position="433"/>
    </location>
</feature>
<dbReference type="InterPro" id="IPR046347">
    <property type="entry name" value="bZIP_sf"/>
</dbReference>
<keyword evidence="6" id="KW-0238">DNA-binding</keyword>
<feature type="region of interest" description="Disordered" evidence="4">
    <location>
        <begin position="398"/>
        <end position="536"/>
    </location>
</feature>
<evidence type="ECO:0000256" key="4">
    <source>
        <dbReference type="SAM" id="MobiDB-lite"/>
    </source>
</evidence>
<dbReference type="AlphaFoldDB" id="A0A9W8AMA8"/>
<feature type="compositionally biased region" description="Polar residues" evidence="4">
    <location>
        <begin position="62"/>
        <end position="73"/>
    </location>
</feature>
<dbReference type="PROSITE" id="PS50217">
    <property type="entry name" value="BZIP"/>
    <property type="match status" value="1"/>
</dbReference>
<proteinExistence type="predicted"/>
<dbReference type="Pfam" id="PF00170">
    <property type="entry name" value="bZIP_1"/>
    <property type="match status" value="1"/>
</dbReference>
<dbReference type="PANTHER" id="PTHR40621:SF6">
    <property type="entry name" value="AP-1-LIKE TRANSCRIPTION FACTOR YAP1-RELATED"/>
    <property type="match status" value="1"/>
</dbReference>
<keyword evidence="3" id="KW-0175">Coiled coil</keyword>
<evidence type="ECO:0000313" key="6">
    <source>
        <dbReference type="EMBL" id="KAJ1959731.1"/>
    </source>
</evidence>
<keyword evidence="2" id="KW-0539">Nucleus</keyword>
<dbReference type="Proteomes" id="UP001150925">
    <property type="component" value="Unassembled WGS sequence"/>
</dbReference>
<dbReference type="SUPFAM" id="SSF57959">
    <property type="entry name" value="Leucine zipper domain"/>
    <property type="match status" value="1"/>
</dbReference>
<feature type="coiled-coil region" evidence="3">
    <location>
        <begin position="103"/>
        <end position="151"/>
    </location>
</feature>
<organism evidence="6 7">
    <name type="scientific">Dispira parvispora</name>
    <dbReference type="NCBI Taxonomy" id="1520584"/>
    <lineage>
        <taxon>Eukaryota</taxon>
        <taxon>Fungi</taxon>
        <taxon>Fungi incertae sedis</taxon>
        <taxon>Zoopagomycota</taxon>
        <taxon>Kickxellomycotina</taxon>
        <taxon>Dimargaritomycetes</taxon>
        <taxon>Dimargaritales</taxon>
        <taxon>Dimargaritaceae</taxon>
        <taxon>Dispira</taxon>
    </lineage>
</organism>
<evidence type="ECO:0000259" key="5">
    <source>
        <dbReference type="PROSITE" id="PS50217"/>
    </source>
</evidence>
<dbReference type="GO" id="GO:0001228">
    <property type="term" value="F:DNA-binding transcription activator activity, RNA polymerase II-specific"/>
    <property type="evidence" value="ECO:0007669"/>
    <property type="project" value="TreeGrafter"/>
</dbReference>
<dbReference type="GO" id="GO:0090575">
    <property type="term" value="C:RNA polymerase II transcription regulator complex"/>
    <property type="evidence" value="ECO:0007669"/>
    <property type="project" value="TreeGrafter"/>
</dbReference>
<feature type="domain" description="BZIP" evidence="5">
    <location>
        <begin position="85"/>
        <end position="148"/>
    </location>
</feature>
<evidence type="ECO:0000256" key="1">
    <source>
        <dbReference type="ARBA" id="ARBA00004123"/>
    </source>
</evidence>
<feature type="compositionally biased region" description="Polar residues" evidence="4">
    <location>
        <begin position="45"/>
        <end position="55"/>
    </location>
</feature>
<evidence type="ECO:0000256" key="3">
    <source>
        <dbReference type="SAM" id="Coils"/>
    </source>
</evidence>
<evidence type="ECO:0000256" key="2">
    <source>
        <dbReference type="ARBA" id="ARBA00023242"/>
    </source>
</evidence>
<dbReference type="PROSITE" id="PS00036">
    <property type="entry name" value="BZIP_BASIC"/>
    <property type="match status" value="1"/>
</dbReference>
<dbReference type="CDD" id="cd14688">
    <property type="entry name" value="bZIP_YAP"/>
    <property type="match status" value="1"/>
</dbReference>
<protein>
    <submittedName>
        <fullName evidence="6">DNA-binding transcription factor yap1</fullName>
    </submittedName>
</protein>
<evidence type="ECO:0000313" key="7">
    <source>
        <dbReference type="Proteomes" id="UP001150925"/>
    </source>
</evidence>
<dbReference type="GO" id="GO:0000976">
    <property type="term" value="F:transcription cis-regulatory region binding"/>
    <property type="evidence" value="ECO:0007669"/>
    <property type="project" value="InterPro"/>
</dbReference>
<dbReference type="PANTHER" id="PTHR40621">
    <property type="entry name" value="TRANSCRIPTION FACTOR KAPC-RELATED"/>
    <property type="match status" value="1"/>
</dbReference>
<dbReference type="EMBL" id="JANBPY010001511">
    <property type="protein sequence ID" value="KAJ1959731.1"/>
    <property type="molecule type" value="Genomic_DNA"/>
</dbReference>
<feature type="compositionally biased region" description="Polar residues" evidence="4">
    <location>
        <begin position="500"/>
        <end position="531"/>
    </location>
</feature>
<comment type="subcellular location">
    <subcellularLocation>
        <location evidence="1">Nucleus</location>
    </subcellularLocation>
</comment>
<feature type="compositionally biased region" description="Basic and acidic residues" evidence="4">
    <location>
        <begin position="1"/>
        <end position="16"/>
    </location>
</feature>
<name>A0A9W8AMA8_9FUNG</name>
<dbReference type="InterPro" id="IPR050936">
    <property type="entry name" value="AP-1-like"/>
</dbReference>
<dbReference type="OrthoDB" id="2593073at2759"/>
<feature type="region of interest" description="Disordered" evidence="4">
    <location>
        <begin position="1"/>
        <end position="103"/>
    </location>
</feature>
<dbReference type="SMART" id="SM00338">
    <property type="entry name" value="BRLZ"/>
    <property type="match status" value="1"/>
</dbReference>
<gene>
    <name evidence="6" type="primary">YAP1</name>
    <name evidence="6" type="ORF">IWQ62_004497</name>
</gene>
<dbReference type="InterPro" id="IPR004827">
    <property type="entry name" value="bZIP"/>
</dbReference>
<sequence length="594" mass="63778">MVTETERSSPHADTKRKSVHGTLSLGGPPTKFTHGQEPLQANRFVPQSSADPQENNAKEMSPTLTGSTETSNGKTKKPGRKMLTTEAVSKRTAQNRAAQRAFRERKQRYTEELEKRLKELEERTLQSEKERQELAALVEQLRNENLTLKAASFTFSMPLSTPTATTKGNDSTVTPDLNTFLNHYPTSLPGLTFSNDFPAVPSTVTDTAGTLSLTSDANPMDINAAMHHSLSALLPGSQPATTTTFPVDTNEYSLTNTFFAEYNDLSNLGVDESTFFDLNAPATTLSTSTANEVSASLSSTTTAAIAEPNLDTLHTPLVTDNHPASLVSTTTDRVDSTPHSAAASTATEINTDLLFSTTGEMDPLANMLTPLAGMPLADMYDFSSVIALPLQTTDIPNPISPTAHNLQSLTPPSTTTSDSMSNVNTTTTGNSGVALDPNSGKHSTDAVADTPTTFSISQFGPTSYTTPPFSGEPVDNGNPFSWSRSASSTLSPESLKIPYSSPQTLSSLDSPNGTTPPYHPTGSTSQTSLYKPTSEGPLTPRSALVLLDESEYICRSATRLEDSELDELCRELEVHAKCSEYRKLKKLMETGNSQ</sequence>
<feature type="compositionally biased region" description="Polar residues" evidence="4">
    <location>
        <begin position="478"/>
        <end position="492"/>
    </location>
</feature>
<feature type="compositionally biased region" description="Polar residues" evidence="4">
    <location>
        <begin position="398"/>
        <end position="407"/>
    </location>
</feature>
<feature type="compositionally biased region" description="Polar residues" evidence="4">
    <location>
        <begin position="450"/>
        <end position="468"/>
    </location>
</feature>
<accession>A0A9W8AMA8</accession>
<reference evidence="6" key="1">
    <citation type="submission" date="2022-07" db="EMBL/GenBank/DDBJ databases">
        <title>Phylogenomic reconstructions and comparative analyses of Kickxellomycotina fungi.</title>
        <authorList>
            <person name="Reynolds N.K."/>
            <person name="Stajich J.E."/>
            <person name="Barry K."/>
            <person name="Grigoriev I.V."/>
            <person name="Crous P."/>
            <person name="Smith M.E."/>
        </authorList>
    </citation>
    <scope>NUCLEOTIDE SEQUENCE</scope>
    <source>
        <strain evidence="6">RSA 1196</strain>
    </source>
</reference>
<keyword evidence="7" id="KW-1185">Reference proteome</keyword>
<comment type="caution">
    <text evidence="6">The sequence shown here is derived from an EMBL/GenBank/DDBJ whole genome shotgun (WGS) entry which is preliminary data.</text>
</comment>
<dbReference type="Gene3D" id="1.20.5.170">
    <property type="match status" value="1"/>
</dbReference>